<accession>A0A6A0A4D5</accession>
<dbReference type="AlphaFoldDB" id="A0A6A0A4D5"/>
<gene>
    <name evidence="1" type="ORF">HaLaN_23354</name>
</gene>
<keyword evidence="2" id="KW-1185">Reference proteome</keyword>
<dbReference type="EMBL" id="BLLF01002804">
    <property type="protein sequence ID" value="GFH25402.1"/>
    <property type="molecule type" value="Genomic_DNA"/>
</dbReference>
<proteinExistence type="predicted"/>
<reference evidence="1 2" key="1">
    <citation type="submission" date="2020-02" db="EMBL/GenBank/DDBJ databases">
        <title>Draft genome sequence of Haematococcus lacustris strain NIES-144.</title>
        <authorList>
            <person name="Morimoto D."/>
            <person name="Nakagawa S."/>
            <person name="Yoshida T."/>
            <person name="Sawayama S."/>
        </authorList>
    </citation>
    <scope>NUCLEOTIDE SEQUENCE [LARGE SCALE GENOMIC DNA]</scope>
    <source>
        <strain evidence="1 2">NIES-144</strain>
    </source>
</reference>
<evidence type="ECO:0000313" key="1">
    <source>
        <dbReference type="EMBL" id="GFH25402.1"/>
    </source>
</evidence>
<organism evidence="1 2">
    <name type="scientific">Haematococcus lacustris</name>
    <name type="common">Green alga</name>
    <name type="synonym">Haematococcus pluvialis</name>
    <dbReference type="NCBI Taxonomy" id="44745"/>
    <lineage>
        <taxon>Eukaryota</taxon>
        <taxon>Viridiplantae</taxon>
        <taxon>Chlorophyta</taxon>
        <taxon>core chlorophytes</taxon>
        <taxon>Chlorophyceae</taxon>
        <taxon>CS clade</taxon>
        <taxon>Chlamydomonadales</taxon>
        <taxon>Haematococcaceae</taxon>
        <taxon>Haematococcus</taxon>
    </lineage>
</organism>
<comment type="caution">
    <text evidence="1">The sequence shown here is derived from an EMBL/GenBank/DDBJ whole genome shotgun (WGS) entry which is preliminary data.</text>
</comment>
<dbReference type="Proteomes" id="UP000485058">
    <property type="component" value="Unassembled WGS sequence"/>
</dbReference>
<sequence length="93" mass="10243">MAYGTFRQTDLTWSCMDPFGCIFTSLQHDSWLGDNKLALLPLAGVVARMKRAKQVKAQQVQASSNFAGKQQLCRQDCTLAVSSAVYKLVAPQC</sequence>
<protein>
    <submittedName>
        <fullName evidence="1">Uncharacterized protein</fullName>
    </submittedName>
</protein>
<evidence type="ECO:0000313" key="2">
    <source>
        <dbReference type="Proteomes" id="UP000485058"/>
    </source>
</evidence>
<name>A0A6A0A4D5_HAELA</name>